<evidence type="ECO:0000313" key="2">
    <source>
        <dbReference type="EMBL" id="AOS46845.1"/>
    </source>
</evidence>
<keyword evidence="1" id="KW-0175">Coiled coil</keyword>
<name>A0A1D8B112_9ACTO</name>
<evidence type="ECO:0000313" key="3">
    <source>
        <dbReference type="Proteomes" id="UP000095214"/>
    </source>
</evidence>
<dbReference type="EMBL" id="CP017298">
    <property type="protein sequence ID" value="AOS46845.1"/>
    <property type="molecule type" value="Genomic_DNA"/>
</dbReference>
<protein>
    <submittedName>
        <fullName evidence="2">Uncharacterized protein</fullName>
    </submittedName>
</protein>
<feature type="coiled-coil region" evidence="1">
    <location>
        <begin position="459"/>
        <end position="486"/>
    </location>
</feature>
<reference evidence="2 3" key="1">
    <citation type="submission" date="2016-09" db="EMBL/GenBank/DDBJ databases">
        <title>Complete genome sequence of Actinomyces hongkongensis HKU8.</title>
        <authorList>
            <person name="Gao Y.-X."/>
            <person name="Zhou Y.-Y."/>
            <person name="Xie Y."/>
            <person name="Wang M."/>
            <person name="Wang S.-J."/>
            <person name="Shen S.-G."/>
        </authorList>
    </citation>
    <scope>NUCLEOTIDE SEQUENCE [LARGE SCALE GENOMIC DNA]</scope>
    <source>
        <strain evidence="2 3">HKU8</strain>
    </source>
</reference>
<sequence>MVNRYQSSTDALRVWRDEQLRPLVELFAQLEPADDPRRFAWLFDYERYIMIDELTSEDEGFSEVLQKERDSALASVIQGGDAQIRALVEASKNVNYIGEFLARANPELDPCILSWLDGESQTLHKAASAYVWSSAKQRGMPWVRSILEKGFLRAEGRRRLVASLPCDKAFWRGVEDLDAALSRTYWENVSVFQIKEEDRDEVFDILLEYGCAAQAVALLSRMIDVEQKPKTSQAVRALSLWCESMGRGEKTVSSYEAEELLTWLESEARDHPDLPTLEFRLLACGHDLTPSDALYRILGREPGCFAALVKGLYGSHEGDEGQETRAYRFGCWQVLNHWRCLPELSDDGTIDGERLTRWVEESRTLLDVDGLGDIADTQIGEVLASSPDGNDGMWPAEEVRDLLEDAKSRDLEQGIAVGRYNRRGGTSRGILDGGAQEWCLALRYREHSRKMSARWPRAAAVLNSLAEEYELEAEREDEKAEERADQD</sequence>
<proteinExistence type="predicted"/>
<dbReference type="AlphaFoldDB" id="A0A1D8B112"/>
<gene>
    <name evidence="2" type="ORF">BH719_02340</name>
</gene>
<dbReference type="Proteomes" id="UP000095214">
    <property type="component" value="Chromosome"/>
</dbReference>
<organism evidence="2 3">
    <name type="scientific">Pauljensenia hongkongensis</name>
    <dbReference type="NCBI Taxonomy" id="178339"/>
    <lineage>
        <taxon>Bacteria</taxon>
        <taxon>Bacillati</taxon>
        <taxon>Actinomycetota</taxon>
        <taxon>Actinomycetes</taxon>
        <taxon>Actinomycetales</taxon>
        <taxon>Actinomycetaceae</taxon>
        <taxon>Pauljensenia</taxon>
    </lineage>
</organism>
<accession>A0A1D8B112</accession>
<keyword evidence="3" id="KW-1185">Reference proteome</keyword>
<evidence type="ECO:0000256" key="1">
    <source>
        <dbReference type="SAM" id="Coils"/>
    </source>
</evidence>
<dbReference type="KEGG" id="phon:BH719_02340"/>